<accession>S5U080</accession>
<evidence type="ECO:0000256" key="2">
    <source>
        <dbReference type="ARBA" id="ARBA00022598"/>
    </source>
</evidence>
<dbReference type="GO" id="GO:0031956">
    <property type="term" value="F:medium-chain fatty acid-CoA ligase activity"/>
    <property type="evidence" value="ECO:0007669"/>
    <property type="project" value="TreeGrafter"/>
</dbReference>
<proteinExistence type="inferred from homology"/>
<comment type="similarity">
    <text evidence="1">Belongs to the ATP-dependent AMP-binding enzyme family.</text>
</comment>
<dbReference type="HOGENOM" id="CLU_000022_59_0_6"/>
<dbReference type="InterPro" id="IPR042099">
    <property type="entry name" value="ANL_N_sf"/>
</dbReference>
<dbReference type="GO" id="GO:0006631">
    <property type="term" value="P:fatty acid metabolic process"/>
    <property type="evidence" value="ECO:0007669"/>
    <property type="project" value="TreeGrafter"/>
</dbReference>
<reference evidence="6" key="2">
    <citation type="journal article" date="2016" name="Environ. Microbiol. Rep.">
        <title>Analysis of defence systems and a conjugative IncP-1 plasmid in the marine polyaromatic hydrocarbons-degrading bacterium Cycloclasticus sp. 78-ME.</title>
        <authorList>
            <person name="Yakimov M.M."/>
            <person name="Crisafi F."/>
            <person name="Messina E."/>
            <person name="Smedile F."/>
            <person name="Lopatina A."/>
            <person name="Denaro R."/>
            <person name="Pieper D.H."/>
            <person name="Golyshin P.N."/>
            <person name="Giuliano L."/>
        </authorList>
    </citation>
    <scope>NUCLEOTIDE SEQUENCE [LARGE SCALE GENOMIC DNA]</scope>
    <source>
        <strain evidence="6">78-ME</strain>
    </source>
</reference>
<dbReference type="PROSITE" id="PS00455">
    <property type="entry name" value="AMP_BINDING"/>
    <property type="match status" value="1"/>
</dbReference>
<dbReference type="EMBL" id="CP005996">
    <property type="protein sequence ID" value="AGS40653.1"/>
    <property type="molecule type" value="Genomic_DNA"/>
</dbReference>
<evidence type="ECO:0000256" key="1">
    <source>
        <dbReference type="ARBA" id="ARBA00006432"/>
    </source>
</evidence>
<dbReference type="SUPFAM" id="SSF56801">
    <property type="entry name" value="Acetyl-CoA synthetase-like"/>
    <property type="match status" value="1"/>
</dbReference>
<dbReference type="FunFam" id="3.30.300.30:FF:000008">
    <property type="entry name" value="2,3-dihydroxybenzoate-AMP ligase"/>
    <property type="match status" value="1"/>
</dbReference>
<dbReference type="AlphaFoldDB" id="S5U080"/>
<dbReference type="InterPro" id="IPR000873">
    <property type="entry name" value="AMP-dep_synth/lig_dom"/>
</dbReference>
<evidence type="ECO:0000313" key="6">
    <source>
        <dbReference type="Proteomes" id="UP000015380"/>
    </source>
</evidence>
<dbReference type="KEGG" id="cza:CYCME_2342"/>
<gene>
    <name evidence="5" type="ORF">CYCME_2342</name>
</gene>
<evidence type="ECO:0000313" key="5">
    <source>
        <dbReference type="EMBL" id="AGS40653.1"/>
    </source>
</evidence>
<feature type="domain" description="AMP-binding enzyme C-terminal" evidence="4">
    <location>
        <begin position="433"/>
        <end position="507"/>
    </location>
</feature>
<sequence length="519" mass="57427">MSKTALTLSALLRATANAYPKNPAIVHDGEIINYQEFDDRVDKLSAYLVEQGIKPKESVAYLFFNQWETLAIYHAITRIGAIGVAINHRLTPVEMQYQIDETRSKILLYDESLKEIAGTLTELCATLEHFVGSDGDVTNDLANETITNIIEKPLPDNTWAESDINEDDDSGIWFTSGTTGKPKGAIVQHASSVWSATSTALSLGINNKTRLLSAAPLFHRGAMEDMHLAVTLTGGVHYMVHKFNPLDVLERIQRDKITHAFIVPTMARMMLDVPNADQFDLSSLQCWMSASAPLREDLASEIRQVFKLAPQVLTNCYGITESLLNATCLGDALIASPTRVGLPPPGMSVRVITADKSFILDDTPGELVTHGPTTLRTYLNNQEAFEDVTFEADGKLWYQTGDIGFRDAEGYVHLLDRSKDMIISGGENIYCVEVESAIAAHPEVNEIAVVGMPDKKWGEKVVAVVVRKKGALISEQGILLQCHNLANFKHPREIYFVEQLPKNSFGKVQKKEIKDLLDK</sequence>
<dbReference type="Gene3D" id="3.30.300.30">
    <property type="match status" value="1"/>
</dbReference>
<dbReference type="eggNOG" id="COG0318">
    <property type="taxonomic scope" value="Bacteria"/>
</dbReference>
<dbReference type="InterPro" id="IPR020845">
    <property type="entry name" value="AMP-binding_CS"/>
</dbReference>
<dbReference type="Pfam" id="PF00501">
    <property type="entry name" value="AMP-binding"/>
    <property type="match status" value="1"/>
</dbReference>
<reference evidence="5 6" key="1">
    <citation type="submission" date="2013-05" db="EMBL/GenBank/DDBJ databases">
        <title>Between feast and famine: a lifestyle of most important marine PAH-degrading bacterium Cycloclasticus sp. 7ME.</title>
        <authorList>
            <person name="Yakimov M.M."/>
            <person name="Messina E."/>
            <person name="Genovese M."/>
            <person name="Denaro R."/>
            <person name="Crisafi F."/>
            <person name="Russo D."/>
            <person name="Cappello S."/>
            <person name="Santisi S."/>
            <person name="Smedile F."/>
            <person name="Golyshina O.V."/>
            <person name="Tran H."/>
            <person name="Pieper D.H."/>
            <person name="Golyshin P.N."/>
            <person name="Giuliano L."/>
        </authorList>
    </citation>
    <scope>NUCLEOTIDE SEQUENCE [LARGE SCALE GENOMIC DNA]</scope>
    <source>
        <strain evidence="5 6">78-ME</strain>
    </source>
</reference>
<protein>
    <submittedName>
        <fullName evidence="5">Acyl-CoA synthetase (AMP-forming)</fullName>
    </submittedName>
</protein>
<dbReference type="Pfam" id="PF13193">
    <property type="entry name" value="AMP-binding_C"/>
    <property type="match status" value="1"/>
</dbReference>
<evidence type="ECO:0000259" key="4">
    <source>
        <dbReference type="Pfam" id="PF13193"/>
    </source>
</evidence>
<dbReference type="PATRIC" id="fig|1198232.3.peg.2308"/>
<feature type="domain" description="AMP-dependent synthetase/ligase" evidence="3">
    <location>
        <begin position="13"/>
        <end position="379"/>
    </location>
</feature>
<dbReference type="PANTHER" id="PTHR43201:SF5">
    <property type="entry name" value="MEDIUM-CHAIN ACYL-COA LIGASE ACSF2, MITOCHONDRIAL"/>
    <property type="match status" value="1"/>
</dbReference>
<dbReference type="PANTHER" id="PTHR43201">
    <property type="entry name" value="ACYL-COA SYNTHETASE"/>
    <property type="match status" value="1"/>
</dbReference>
<dbReference type="InterPro" id="IPR025110">
    <property type="entry name" value="AMP-bd_C"/>
</dbReference>
<dbReference type="Proteomes" id="UP000015380">
    <property type="component" value="Chromosome"/>
</dbReference>
<keyword evidence="2" id="KW-0436">Ligase</keyword>
<dbReference type="Gene3D" id="3.40.50.12780">
    <property type="entry name" value="N-terminal domain of ligase-like"/>
    <property type="match status" value="1"/>
</dbReference>
<dbReference type="RefSeq" id="WP_020933114.1">
    <property type="nucleotide sequence ID" value="NC_021917.1"/>
</dbReference>
<keyword evidence="6" id="KW-1185">Reference proteome</keyword>
<name>S5U080_9GAMM</name>
<dbReference type="InterPro" id="IPR045851">
    <property type="entry name" value="AMP-bd_C_sf"/>
</dbReference>
<organism evidence="5 6">
    <name type="scientific">Cycloclasticus zancles 78-ME</name>
    <dbReference type="NCBI Taxonomy" id="1198232"/>
    <lineage>
        <taxon>Bacteria</taxon>
        <taxon>Pseudomonadati</taxon>
        <taxon>Pseudomonadota</taxon>
        <taxon>Gammaproteobacteria</taxon>
        <taxon>Thiotrichales</taxon>
        <taxon>Piscirickettsiaceae</taxon>
        <taxon>Cycloclasticus</taxon>
    </lineage>
</organism>
<evidence type="ECO:0000259" key="3">
    <source>
        <dbReference type="Pfam" id="PF00501"/>
    </source>
</evidence>